<dbReference type="GO" id="GO:0000045">
    <property type="term" value="P:autophagosome assembly"/>
    <property type="evidence" value="ECO:0007669"/>
    <property type="project" value="TreeGrafter"/>
</dbReference>
<comment type="catalytic activity">
    <reaction evidence="9">
        <text>a 1,2-diacyl-sn-glycero-3-phosphoethanolamine(in) = a 1,2-diacyl-sn-glycero-3-phosphoethanolamine(out)</text>
        <dbReference type="Rhea" id="RHEA:38895"/>
        <dbReference type="ChEBI" id="CHEBI:64612"/>
    </reaction>
</comment>
<evidence type="ECO:0000256" key="4">
    <source>
        <dbReference type="ARBA" id="ARBA00022448"/>
    </source>
</evidence>
<evidence type="ECO:0000256" key="3">
    <source>
        <dbReference type="ARBA" id="ARBA00009714"/>
    </source>
</evidence>
<evidence type="ECO:0000256" key="9">
    <source>
        <dbReference type="ARBA" id="ARBA00024615"/>
    </source>
</evidence>
<dbReference type="PANTHER" id="PTHR13190:SF20">
    <property type="entry name" value="AUTOPHAGY-RELATED PROTEIN 2 HOMOLOG B"/>
    <property type="match status" value="1"/>
</dbReference>
<feature type="compositionally biased region" description="Basic and acidic residues" evidence="10">
    <location>
        <begin position="800"/>
        <end position="816"/>
    </location>
</feature>
<keyword evidence="6" id="KW-0445">Lipid transport</keyword>
<feature type="region of interest" description="Disordered" evidence="10">
    <location>
        <begin position="793"/>
        <end position="816"/>
    </location>
</feature>
<keyword evidence="12" id="KW-1185">Reference proteome</keyword>
<dbReference type="GO" id="GO:0061709">
    <property type="term" value="P:reticulophagy"/>
    <property type="evidence" value="ECO:0007669"/>
    <property type="project" value="TreeGrafter"/>
</dbReference>
<dbReference type="GO" id="GO:0034045">
    <property type="term" value="C:phagophore assembly site membrane"/>
    <property type="evidence" value="ECO:0007669"/>
    <property type="project" value="UniProtKB-SubCell"/>
</dbReference>
<dbReference type="EMBL" id="JWIN03000006">
    <property type="protein sequence ID" value="KAB1278137.1"/>
    <property type="molecule type" value="Genomic_DNA"/>
</dbReference>
<evidence type="ECO:0000256" key="2">
    <source>
        <dbReference type="ARBA" id="ARBA00004623"/>
    </source>
</evidence>
<evidence type="ECO:0000256" key="7">
    <source>
        <dbReference type="ARBA" id="ARBA00023136"/>
    </source>
</evidence>
<dbReference type="GO" id="GO:0000422">
    <property type="term" value="P:autophagy of mitochondrion"/>
    <property type="evidence" value="ECO:0007669"/>
    <property type="project" value="TreeGrafter"/>
</dbReference>
<comment type="catalytic activity">
    <reaction evidence="8">
        <text>a 1,2-diacyl-sn-glycero-3-phospho-L-serine(in) = a 1,2-diacyl-sn-glycero-3-phospho-L-serine(out)</text>
        <dbReference type="Rhea" id="RHEA:38663"/>
        <dbReference type="ChEBI" id="CHEBI:57262"/>
    </reaction>
</comment>
<evidence type="ECO:0000256" key="10">
    <source>
        <dbReference type="SAM" id="MobiDB-lite"/>
    </source>
</evidence>
<evidence type="ECO:0000313" key="12">
    <source>
        <dbReference type="Proteomes" id="UP000299084"/>
    </source>
</evidence>
<comment type="subcellular location">
    <subcellularLocation>
        <location evidence="1">Endoplasmic reticulum membrane</location>
        <topology evidence="1">Peripheral membrane protein</topology>
    </subcellularLocation>
    <subcellularLocation>
        <location evidence="2">Preautophagosomal structure membrane</location>
        <topology evidence="2">Peripheral membrane protein</topology>
    </subcellularLocation>
</comment>
<dbReference type="GO" id="GO:0006869">
    <property type="term" value="P:lipid transport"/>
    <property type="evidence" value="ECO:0007669"/>
    <property type="project" value="UniProtKB-KW"/>
</dbReference>
<feature type="region of interest" description="Disordered" evidence="10">
    <location>
        <begin position="1272"/>
        <end position="1299"/>
    </location>
</feature>
<proteinExistence type="inferred from homology"/>
<sequence>MPWPFSESIKKRACRYLLQRYLGHFLQEKLSLEQLSLDLYQGTGSLAQVPLDKWCLNEILESADAPLEVTEGFIQSISLSVPWGSLLQDNCALEVKGLEMVFRPRPRLATGSEPMYWSSFMTSSMQLAKECLSQKLTDEQGEGTQPFEGLEKFAETIETVLRRVKVTFIDTVLRIEHVPENSKTGTALEIRIERTVYCDEAADEPSGISVHQPTAFAHKLLRLSGVSLFWDEFSASAKSSPVCSAAPVETEPKLSPSWNPKIVYEPHPQLTRNLPEVAPSDPVQIGGLIGRLELSLTLKQNEVLPGAKLDIDGQIDSIHLFLSPRQVHLLLDMLAAIAGPGKYNSVTISNFLNPFKEEVFFSMADMDMSHSLSSLPPLGEPPNMDLELSLTSTYTNTPAGSPLSTTVLQPTWGDFIDHHKEQPVRGSALPSNLVHPASLQKTFSVLHIDPLSPPETSLNLNPLTSMAIAFFTCIEKIDPARFSTEDFKSFRAVFAEACSHDHLRFIGTGIKVSYEQRQRSSSRYFSTDMSIGQMELLECLFPTDFHSVPPHYTELLMFHSKERTDSHPPVCLQLHYKHSENKGPQSNQARLSSVPQKAELQIKLNPVFCELDISIVDRLNSLLQPQKLTTVEMMASHMYTSYNKHSSLHKAFAEVFLDDSHNPANCRISVQVATPALNLSVRFPIPDLRSDQERGPWFKKSLQKEILHLAFTDLEFKTEFIGGSTPEQVKLELTFRELVGSFQEGKGEPSIKFFHVASGGDGDTTSSDDFDWPRIVLKVNPPAMHSILERIAAEEEEESDGGHYQEEEEGGAHSLKDVCDLRRPAPSPFSSRRVMFENEQMVMPGDPVEMTEFQDKAISNSHYVLELTLPNIHITLPNKSFYEKLYNRIFNDLLLWEPTAPSPVETFENISYGIGLSVASQLINTFSKDSFSPFKSTVHYDEESGSEEETLQYFSTVDHNYRSRRKKKLDSQNKNSQSFLSVLLSINHGLMAVFTDVKQDNGDLLENKHGEFWLEFNSGSLFCVTKYEGFDDKHYICLHSSSFSLYHKGMVDGAILPTETRPPTSTRPHWLEPTIYSSEEDGLSRASSDGVGGDALNMLSVAVKILSDKSESNTKEFLIAVGLKGATLQHRMLPSGLSWHEQILYFLNIADEPVLGYNPPTSFTTFHVHLWSCALDYRIILDEAALYLSDKCNTVTINLNRDYVRVMDMGLLELTITAVKSDSDGEQTEPRFELHCSSDVVHIRTCSDSCAALMNLIQYIASYGDLQAAHKADMKPGAPQRKMKVDSSGRSSSRGPVLPEADQQILRDLMSDAMEEIDTQEAASSVKPQSNGVLDEKSQIQEPCCSDLFLFPDESGNVSQEPGPTYTSFTHHLISDAVTGAPTENDDFCILFAPRATIQEKEEEPVVKIMVDDAIVIRDNYFSLPGKKTDTSRAPLHFPIPVIRYVVKEVSLVWHLYGGKDFGTAPPTSPAKSYISPHSSPSHTPTRHGRNMVCGGKGRNHDFLMEIQLSKVKFQHEVYPPCRPECDSSLLEHPVSRQVFIVQDLEIRDRLATSQMNKFLYLYCSKEMPRKAHSNMLTVKALHVRPESGRSPQECCLRVSLMPLRLNIDQDALFFLKDFFTSLSTEVELLMTPDPEVKKSPGADVTCSLPRHLSTSKEPNLVVSFPGPKQPSPHDSANSVHMVNGEEEKDFSAEEASFSDQPVFFREFRFTSEVPIRLDYHGKHVSMDQGTLAGILIGLAQLNCSELKLKRLFYRHGLLGVDKLFSYAITEWLTDIKKNQLPGILGGVGPMHSLVQLVQGLKDLVWLPIEQYRKDGRIVRGFQRGAASFGTSTAMAALELTNRMVQTIQVSVRRPP</sequence>
<dbReference type="InterPro" id="IPR026849">
    <property type="entry name" value="ATG2"/>
</dbReference>
<organism evidence="11 12">
    <name type="scientific">Camelus dromedarius</name>
    <name type="common">Dromedary</name>
    <name type="synonym">Arabian camel</name>
    <dbReference type="NCBI Taxonomy" id="9838"/>
    <lineage>
        <taxon>Eukaryota</taxon>
        <taxon>Metazoa</taxon>
        <taxon>Chordata</taxon>
        <taxon>Craniata</taxon>
        <taxon>Vertebrata</taxon>
        <taxon>Euteleostomi</taxon>
        <taxon>Mammalia</taxon>
        <taxon>Eutheria</taxon>
        <taxon>Laurasiatheria</taxon>
        <taxon>Artiodactyla</taxon>
        <taxon>Tylopoda</taxon>
        <taxon>Camelidae</taxon>
        <taxon>Camelus</taxon>
    </lineage>
</organism>
<keyword evidence="4" id="KW-0813">Transport</keyword>
<dbReference type="GO" id="GO:0061723">
    <property type="term" value="P:glycophagy"/>
    <property type="evidence" value="ECO:0007669"/>
    <property type="project" value="TreeGrafter"/>
</dbReference>
<gene>
    <name evidence="11" type="ORF">Cadr_000006431</name>
</gene>
<evidence type="ECO:0000256" key="6">
    <source>
        <dbReference type="ARBA" id="ARBA00023055"/>
    </source>
</evidence>
<comment type="caution">
    <text evidence="11">The sequence shown here is derived from an EMBL/GenBank/DDBJ whole genome shotgun (WGS) entry which is preliminary data.</text>
</comment>
<feature type="region of interest" description="Disordered" evidence="10">
    <location>
        <begin position="1468"/>
        <end position="1489"/>
    </location>
</feature>
<dbReference type="Pfam" id="PF13329">
    <property type="entry name" value="ATG2_CAD"/>
    <property type="match status" value="2"/>
</dbReference>
<dbReference type="Proteomes" id="UP000299084">
    <property type="component" value="Unassembled WGS sequence"/>
</dbReference>
<evidence type="ECO:0000256" key="1">
    <source>
        <dbReference type="ARBA" id="ARBA00004406"/>
    </source>
</evidence>
<name>A0A5N4E473_CAMDR</name>
<comment type="similarity">
    <text evidence="3">Belongs to the ATG2 family.</text>
</comment>
<dbReference type="PANTHER" id="PTHR13190">
    <property type="entry name" value="AUTOPHAGY-RELATED 2, ISOFORM A"/>
    <property type="match status" value="1"/>
</dbReference>
<dbReference type="GO" id="GO:0043495">
    <property type="term" value="F:protein-membrane adaptor activity"/>
    <property type="evidence" value="ECO:0007669"/>
    <property type="project" value="TreeGrafter"/>
</dbReference>
<evidence type="ECO:0000256" key="8">
    <source>
        <dbReference type="ARBA" id="ARBA00024479"/>
    </source>
</evidence>
<protein>
    <submittedName>
        <fullName evidence="11">Autophagy-related protein 2-like protein B</fullName>
    </submittedName>
</protein>
<dbReference type="GO" id="GO:0005789">
    <property type="term" value="C:endoplasmic reticulum membrane"/>
    <property type="evidence" value="ECO:0007669"/>
    <property type="project" value="UniProtKB-SubCell"/>
</dbReference>
<accession>A0A5N4E473</accession>
<dbReference type="GO" id="GO:0034727">
    <property type="term" value="P:piecemeal microautophagy of the nucleus"/>
    <property type="evidence" value="ECO:0007669"/>
    <property type="project" value="TreeGrafter"/>
</dbReference>
<reference evidence="11 12" key="1">
    <citation type="journal article" date="2019" name="Mol. Ecol. Resour.">
        <title>Improving Illumina assemblies with Hi-C and long reads: an example with the North African dromedary.</title>
        <authorList>
            <person name="Elbers J.P."/>
            <person name="Rogers M.F."/>
            <person name="Perelman P.L."/>
            <person name="Proskuryakova A.A."/>
            <person name="Serdyukova N.A."/>
            <person name="Johnson W.E."/>
            <person name="Horin P."/>
            <person name="Corander J."/>
            <person name="Murphy D."/>
            <person name="Burger P.A."/>
        </authorList>
    </citation>
    <scope>NUCLEOTIDE SEQUENCE [LARGE SCALE GENOMIC DNA]</scope>
    <source>
        <strain evidence="11">Drom800</strain>
        <tissue evidence="11">Blood</tissue>
    </source>
</reference>
<evidence type="ECO:0000313" key="11">
    <source>
        <dbReference type="EMBL" id="KAB1278137.1"/>
    </source>
</evidence>
<evidence type="ECO:0000256" key="5">
    <source>
        <dbReference type="ARBA" id="ARBA00022824"/>
    </source>
</evidence>
<dbReference type="GO" id="GO:0032266">
    <property type="term" value="F:phosphatidylinositol-3-phosphate binding"/>
    <property type="evidence" value="ECO:0007669"/>
    <property type="project" value="TreeGrafter"/>
</dbReference>
<keyword evidence="5" id="KW-0256">Endoplasmic reticulum</keyword>
<dbReference type="GO" id="GO:0061908">
    <property type="term" value="C:phagophore"/>
    <property type="evidence" value="ECO:0007669"/>
    <property type="project" value="TreeGrafter"/>
</dbReference>
<keyword evidence="7" id="KW-0472">Membrane</keyword>